<protein>
    <submittedName>
        <fullName evidence="1">Uncharacterized protein</fullName>
    </submittedName>
</protein>
<sequence>MIAGKPEDAITVLERYPADQLNFVQRGRPCFRRMGHPLRAMSNIATWCVALVQRGLMTMKRRIPMHGVVRLGTLAHSHTHTRCKR</sequence>
<proteinExistence type="predicted"/>
<evidence type="ECO:0000313" key="1">
    <source>
        <dbReference type="EMBL" id="KIL67223.1"/>
    </source>
</evidence>
<gene>
    <name evidence="1" type="ORF">M378DRAFT_297728</name>
</gene>
<dbReference type="InParanoid" id="A0A0C2XEH2"/>
<keyword evidence="2" id="KW-1185">Reference proteome</keyword>
<evidence type="ECO:0000313" key="2">
    <source>
        <dbReference type="Proteomes" id="UP000054549"/>
    </source>
</evidence>
<reference evidence="1 2" key="1">
    <citation type="submission" date="2014-04" db="EMBL/GenBank/DDBJ databases">
        <title>Evolutionary Origins and Diversification of the Mycorrhizal Mutualists.</title>
        <authorList>
            <consortium name="DOE Joint Genome Institute"/>
            <consortium name="Mycorrhizal Genomics Consortium"/>
            <person name="Kohler A."/>
            <person name="Kuo A."/>
            <person name="Nagy L.G."/>
            <person name="Floudas D."/>
            <person name="Copeland A."/>
            <person name="Barry K.W."/>
            <person name="Cichocki N."/>
            <person name="Veneault-Fourrey C."/>
            <person name="LaButti K."/>
            <person name="Lindquist E.A."/>
            <person name="Lipzen A."/>
            <person name="Lundell T."/>
            <person name="Morin E."/>
            <person name="Murat C."/>
            <person name="Riley R."/>
            <person name="Ohm R."/>
            <person name="Sun H."/>
            <person name="Tunlid A."/>
            <person name="Henrissat B."/>
            <person name="Grigoriev I.V."/>
            <person name="Hibbett D.S."/>
            <person name="Martin F."/>
        </authorList>
    </citation>
    <scope>NUCLEOTIDE SEQUENCE [LARGE SCALE GENOMIC DNA]</scope>
    <source>
        <strain evidence="1 2">Koide BX008</strain>
    </source>
</reference>
<dbReference type="Proteomes" id="UP000054549">
    <property type="component" value="Unassembled WGS sequence"/>
</dbReference>
<dbReference type="AlphaFoldDB" id="A0A0C2XEH2"/>
<organism evidence="1 2">
    <name type="scientific">Amanita muscaria (strain Koide BX008)</name>
    <dbReference type="NCBI Taxonomy" id="946122"/>
    <lineage>
        <taxon>Eukaryota</taxon>
        <taxon>Fungi</taxon>
        <taxon>Dikarya</taxon>
        <taxon>Basidiomycota</taxon>
        <taxon>Agaricomycotina</taxon>
        <taxon>Agaricomycetes</taxon>
        <taxon>Agaricomycetidae</taxon>
        <taxon>Agaricales</taxon>
        <taxon>Pluteineae</taxon>
        <taxon>Amanitaceae</taxon>
        <taxon>Amanita</taxon>
    </lineage>
</organism>
<dbReference type="HOGENOM" id="CLU_2512158_0_0_1"/>
<name>A0A0C2XEH2_AMAMK</name>
<dbReference type="EMBL" id="KN818232">
    <property type="protein sequence ID" value="KIL67223.1"/>
    <property type="molecule type" value="Genomic_DNA"/>
</dbReference>
<accession>A0A0C2XEH2</accession>